<proteinExistence type="predicted"/>
<dbReference type="AlphaFoldDB" id="A0A3R8SDY2"/>
<accession>A0A3R8SDY2</accession>
<feature type="compositionally biased region" description="Basic residues" evidence="1">
    <location>
        <begin position="8"/>
        <end position="29"/>
    </location>
</feature>
<dbReference type="EMBL" id="PDES01000005">
    <property type="protein sequence ID" value="RRQ86711.1"/>
    <property type="molecule type" value="Genomic_DNA"/>
</dbReference>
<name>A0A3R8SDY2_9ACTN</name>
<organism evidence="2 3">
    <name type="scientific">Streptomyces griseofuscus</name>
    <dbReference type="NCBI Taxonomy" id="146922"/>
    <lineage>
        <taxon>Bacteria</taxon>
        <taxon>Bacillati</taxon>
        <taxon>Actinomycetota</taxon>
        <taxon>Actinomycetes</taxon>
        <taxon>Kitasatosporales</taxon>
        <taxon>Streptomycetaceae</taxon>
        <taxon>Streptomyces</taxon>
    </lineage>
</organism>
<feature type="region of interest" description="Disordered" evidence="1">
    <location>
        <begin position="1"/>
        <end position="29"/>
    </location>
</feature>
<protein>
    <submittedName>
        <fullName evidence="2">Uncharacterized protein</fullName>
    </submittedName>
</protein>
<evidence type="ECO:0000313" key="3">
    <source>
        <dbReference type="Proteomes" id="UP000276379"/>
    </source>
</evidence>
<gene>
    <name evidence="2" type="ORF">CQW44_12870</name>
</gene>
<reference evidence="2 3" key="1">
    <citation type="submission" date="2017-10" db="EMBL/GenBank/DDBJ databases">
        <title>Draft genome of actinobacteria isolated from guarana (Paullinia cupana (Mart.) Ducke.</title>
        <authorList>
            <person name="Siqueira K.A."/>
            <person name="Liotti R.G."/>
            <person name="Mendes T.A."/>
            <person name="Soares M.A."/>
        </authorList>
    </citation>
    <scope>NUCLEOTIDE SEQUENCE [LARGE SCALE GENOMIC DNA]</scope>
    <source>
        <strain evidence="2 3">199</strain>
    </source>
</reference>
<keyword evidence="3" id="KW-1185">Reference proteome</keyword>
<evidence type="ECO:0000256" key="1">
    <source>
        <dbReference type="SAM" id="MobiDB-lite"/>
    </source>
</evidence>
<dbReference type="RefSeq" id="WP_125213369.1">
    <property type="nucleotide sequence ID" value="NZ_PDES01000005.1"/>
</dbReference>
<dbReference type="Proteomes" id="UP000276379">
    <property type="component" value="Unassembled WGS sequence"/>
</dbReference>
<evidence type="ECO:0000313" key="2">
    <source>
        <dbReference type="EMBL" id="RRQ86711.1"/>
    </source>
</evidence>
<comment type="caution">
    <text evidence="2">The sequence shown here is derived from an EMBL/GenBank/DDBJ whole genome shotgun (WGS) entry which is preliminary data.</text>
</comment>
<sequence length="112" mass="12286">MTDDHPRTTRRRPRGRDRTGRRAFRAHTPGRTRQLTLRGSEHASFTGAEALLPQSELPASVPTGDLGTIAPAAAIRPTEAHVAAHFGHWSRGRVGRLRERPSPIHPAMDFAG</sequence>